<dbReference type="GO" id="GO:0008254">
    <property type="term" value="F:3'-nucleotidase activity"/>
    <property type="evidence" value="ECO:0007669"/>
    <property type="project" value="TreeGrafter"/>
</dbReference>
<organism evidence="14 15">
    <name type="scientific">Romanomermis culicivorax</name>
    <name type="common">Nematode worm</name>
    <dbReference type="NCBI Taxonomy" id="13658"/>
    <lineage>
        <taxon>Eukaryota</taxon>
        <taxon>Metazoa</taxon>
        <taxon>Ecdysozoa</taxon>
        <taxon>Nematoda</taxon>
        <taxon>Enoplea</taxon>
        <taxon>Dorylaimia</taxon>
        <taxon>Mermithida</taxon>
        <taxon>Mermithoidea</taxon>
        <taxon>Mermithidae</taxon>
        <taxon>Romanomermis</taxon>
    </lineage>
</organism>
<sequence>MQIQINLKNVLIFCVGLFFLYLAYLLCFADSVSSSKLLLPAHISVNIRDVISYCVLAAEIGGSAIIKVHKGKSFWKRVKSKTDVGIDEFVTNADIISHQLILESLKRAPGLNVSYNSHDVPGTGASIRGAHTCN</sequence>
<evidence type="ECO:0000256" key="6">
    <source>
        <dbReference type="ARBA" id="ARBA00022692"/>
    </source>
</evidence>
<dbReference type="SUPFAM" id="SSF56655">
    <property type="entry name" value="Carbohydrate phosphatase"/>
    <property type="match status" value="1"/>
</dbReference>
<evidence type="ECO:0000256" key="9">
    <source>
        <dbReference type="ARBA" id="ARBA00022842"/>
    </source>
</evidence>
<evidence type="ECO:0000256" key="12">
    <source>
        <dbReference type="ARBA" id="ARBA00042119"/>
    </source>
</evidence>
<proteinExistence type="predicted"/>
<dbReference type="PANTHER" id="PTHR43028:SF4">
    <property type="entry name" value="INOSITOL MONOPHOSPHATASE 3"/>
    <property type="match status" value="1"/>
</dbReference>
<protein>
    <recommendedName>
        <fullName evidence="5">inositol-phosphate phosphatase</fullName>
        <ecNumber evidence="5">3.1.3.25</ecNumber>
    </recommendedName>
    <alternativeName>
        <fullName evidence="12">Myo-inositol monophosphatase A3</fullName>
    </alternativeName>
</protein>
<evidence type="ECO:0000256" key="2">
    <source>
        <dbReference type="ARBA" id="ARBA00001946"/>
    </source>
</evidence>
<keyword evidence="14" id="KW-1185">Reference proteome</keyword>
<accession>A0A915IK82</accession>
<keyword evidence="9" id="KW-0460">Magnesium</keyword>
<dbReference type="PANTHER" id="PTHR43028">
    <property type="entry name" value="3'(2'),5'-BISPHOSPHATE NUCLEOTIDASE 1"/>
    <property type="match status" value="1"/>
</dbReference>
<keyword evidence="8" id="KW-0378">Hydrolase</keyword>
<evidence type="ECO:0000256" key="5">
    <source>
        <dbReference type="ARBA" id="ARBA00013106"/>
    </source>
</evidence>
<dbReference type="Gene3D" id="3.30.540.10">
    <property type="entry name" value="Fructose-1,6-Bisphosphatase, subunit A, domain 1"/>
    <property type="match status" value="1"/>
</dbReference>
<evidence type="ECO:0000256" key="10">
    <source>
        <dbReference type="ARBA" id="ARBA00022989"/>
    </source>
</evidence>
<comment type="cofactor">
    <cofactor evidence="2">
        <name>Mg(2+)</name>
        <dbReference type="ChEBI" id="CHEBI:18420"/>
    </cofactor>
</comment>
<reference evidence="15" key="1">
    <citation type="submission" date="2022-11" db="UniProtKB">
        <authorList>
            <consortium name="WormBaseParasite"/>
        </authorList>
    </citation>
    <scope>IDENTIFICATION</scope>
</reference>
<evidence type="ECO:0000313" key="14">
    <source>
        <dbReference type="Proteomes" id="UP000887565"/>
    </source>
</evidence>
<evidence type="ECO:0000256" key="3">
    <source>
        <dbReference type="ARBA" id="ARBA00004167"/>
    </source>
</evidence>
<evidence type="ECO:0000256" key="4">
    <source>
        <dbReference type="ARBA" id="ARBA00005152"/>
    </source>
</evidence>
<dbReference type="InterPro" id="IPR050725">
    <property type="entry name" value="CysQ/Inositol_MonoPase"/>
</dbReference>
<dbReference type="GO" id="GO:0016020">
    <property type="term" value="C:membrane"/>
    <property type="evidence" value="ECO:0007669"/>
    <property type="project" value="UniProtKB-SubCell"/>
</dbReference>
<comment type="subcellular location">
    <subcellularLocation>
        <location evidence="3">Membrane</location>
        <topology evidence="3">Single-pass membrane protein</topology>
    </subcellularLocation>
</comment>
<dbReference type="GO" id="GO:0046872">
    <property type="term" value="F:metal ion binding"/>
    <property type="evidence" value="ECO:0007669"/>
    <property type="project" value="UniProtKB-KW"/>
</dbReference>
<keyword evidence="6 13" id="KW-0812">Transmembrane</keyword>
<evidence type="ECO:0000256" key="7">
    <source>
        <dbReference type="ARBA" id="ARBA00022723"/>
    </source>
</evidence>
<keyword evidence="10 13" id="KW-1133">Transmembrane helix</keyword>
<comment type="catalytic activity">
    <reaction evidence="1">
        <text>a myo-inositol phosphate + H2O = myo-inositol + phosphate</text>
        <dbReference type="Rhea" id="RHEA:24056"/>
        <dbReference type="ChEBI" id="CHEBI:15377"/>
        <dbReference type="ChEBI" id="CHEBI:17268"/>
        <dbReference type="ChEBI" id="CHEBI:43474"/>
        <dbReference type="ChEBI" id="CHEBI:84139"/>
        <dbReference type="EC" id="3.1.3.25"/>
    </reaction>
</comment>
<dbReference type="GO" id="GO:0012505">
    <property type="term" value="C:endomembrane system"/>
    <property type="evidence" value="ECO:0007669"/>
    <property type="project" value="TreeGrafter"/>
</dbReference>
<dbReference type="EC" id="3.1.3.25" evidence="5"/>
<comment type="pathway">
    <text evidence="4">Polyol metabolism; myo-inositol biosynthesis; myo-inositol from D-glucose 6-phosphate: step 2/2.</text>
</comment>
<dbReference type="GO" id="GO:0052834">
    <property type="term" value="F:inositol monophosphate phosphatase activity"/>
    <property type="evidence" value="ECO:0007669"/>
    <property type="project" value="UniProtKB-EC"/>
</dbReference>
<evidence type="ECO:0000256" key="13">
    <source>
        <dbReference type="SAM" id="Phobius"/>
    </source>
</evidence>
<dbReference type="AlphaFoldDB" id="A0A915IK82"/>
<keyword evidence="11 13" id="KW-0472">Membrane</keyword>
<name>A0A915IK82_ROMCU</name>
<dbReference type="Proteomes" id="UP000887565">
    <property type="component" value="Unplaced"/>
</dbReference>
<feature type="transmembrane region" description="Helical" evidence="13">
    <location>
        <begin position="50"/>
        <end position="69"/>
    </location>
</feature>
<keyword evidence="7" id="KW-0479">Metal-binding</keyword>
<evidence type="ECO:0000256" key="8">
    <source>
        <dbReference type="ARBA" id="ARBA00022801"/>
    </source>
</evidence>
<evidence type="ECO:0000256" key="11">
    <source>
        <dbReference type="ARBA" id="ARBA00023136"/>
    </source>
</evidence>
<evidence type="ECO:0000256" key="1">
    <source>
        <dbReference type="ARBA" id="ARBA00001033"/>
    </source>
</evidence>
<evidence type="ECO:0000313" key="15">
    <source>
        <dbReference type="WBParaSite" id="nRc.2.0.1.t13812-RA"/>
    </source>
</evidence>
<dbReference type="WBParaSite" id="nRc.2.0.1.t13812-RA">
    <property type="protein sequence ID" value="nRc.2.0.1.t13812-RA"/>
    <property type="gene ID" value="nRc.2.0.1.g13812"/>
</dbReference>